<keyword evidence="8" id="KW-0804">Transcription</keyword>
<dbReference type="Pfam" id="PF00155">
    <property type="entry name" value="Aminotran_1_2"/>
    <property type="match status" value="1"/>
</dbReference>
<dbReference type="PANTHER" id="PTHR46577:SF1">
    <property type="entry name" value="HTH-TYPE TRANSCRIPTIONAL REGULATORY PROTEIN GABR"/>
    <property type="match status" value="1"/>
</dbReference>
<dbReference type="InterPro" id="IPR015424">
    <property type="entry name" value="PyrdxlP-dep_Trfase"/>
</dbReference>
<dbReference type="AlphaFoldDB" id="A0A7X0RSR6"/>
<dbReference type="EMBL" id="JACJVP010000031">
    <property type="protein sequence ID" value="MBB6672890.1"/>
    <property type="molecule type" value="Genomic_DNA"/>
</dbReference>
<proteinExistence type="inferred from homology"/>
<evidence type="ECO:0000259" key="9">
    <source>
        <dbReference type="PROSITE" id="PS50949"/>
    </source>
</evidence>
<dbReference type="GO" id="GO:0003700">
    <property type="term" value="F:DNA-binding transcription factor activity"/>
    <property type="evidence" value="ECO:0007669"/>
    <property type="project" value="InterPro"/>
</dbReference>
<dbReference type="GO" id="GO:0003677">
    <property type="term" value="F:DNA binding"/>
    <property type="evidence" value="ECO:0007669"/>
    <property type="project" value="UniProtKB-KW"/>
</dbReference>
<evidence type="ECO:0000256" key="6">
    <source>
        <dbReference type="ARBA" id="ARBA00023015"/>
    </source>
</evidence>
<evidence type="ECO:0000256" key="4">
    <source>
        <dbReference type="ARBA" id="ARBA00022679"/>
    </source>
</evidence>
<protein>
    <submittedName>
        <fullName evidence="10">PLP-dependent aminotransferase family protein</fullName>
    </submittedName>
</protein>
<evidence type="ECO:0000256" key="7">
    <source>
        <dbReference type="ARBA" id="ARBA00023125"/>
    </source>
</evidence>
<keyword evidence="11" id="KW-1185">Reference proteome</keyword>
<feature type="domain" description="HTH gntR-type" evidence="9">
    <location>
        <begin position="10"/>
        <end position="78"/>
    </location>
</feature>
<dbReference type="InterPro" id="IPR004839">
    <property type="entry name" value="Aminotransferase_I/II_large"/>
</dbReference>
<dbReference type="InterPro" id="IPR015421">
    <property type="entry name" value="PyrdxlP-dep_Trfase_major"/>
</dbReference>
<dbReference type="SUPFAM" id="SSF53383">
    <property type="entry name" value="PLP-dependent transferases"/>
    <property type="match status" value="1"/>
</dbReference>
<comment type="similarity">
    <text evidence="2">In the C-terminal section; belongs to the class-I pyridoxal-phosphate-dependent aminotransferase family.</text>
</comment>
<dbReference type="InterPro" id="IPR051446">
    <property type="entry name" value="HTH_trans_reg/aminotransferase"/>
</dbReference>
<evidence type="ECO:0000256" key="5">
    <source>
        <dbReference type="ARBA" id="ARBA00022898"/>
    </source>
</evidence>
<dbReference type="InterPro" id="IPR000524">
    <property type="entry name" value="Tscrpt_reg_HTH_GntR"/>
</dbReference>
<dbReference type="SMART" id="SM00345">
    <property type="entry name" value="HTH_GNTR"/>
    <property type="match status" value="1"/>
</dbReference>
<evidence type="ECO:0000256" key="2">
    <source>
        <dbReference type="ARBA" id="ARBA00005384"/>
    </source>
</evidence>
<organism evidence="10 11">
    <name type="scientific">Cohnella nanjingensis</name>
    <dbReference type="NCBI Taxonomy" id="1387779"/>
    <lineage>
        <taxon>Bacteria</taxon>
        <taxon>Bacillati</taxon>
        <taxon>Bacillota</taxon>
        <taxon>Bacilli</taxon>
        <taxon>Bacillales</taxon>
        <taxon>Paenibacillaceae</taxon>
        <taxon>Cohnella</taxon>
    </lineage>
</organism>
<dbReference type="Proteomes" id="UP000547209">
    <property type="component" value="Unassembled WGS sequence"/>
</dbReference>
<keyword evidence="7" id="KW-0238">DNA-binding</keyword>
<dbReference type="CDD" id="cd00609">
    <property type="entry name" value="AAT_like"/>
    <property type="match status" value="1"/>
</dbReference>
<dbReference type="SUPFAM" id="SSF46785">
    <property type="entry name" value="Winged helix' DNA-binding domain"/>
    <property type="match status" value="1"/>
</dbReference>
<dbReference type="FunFam" id="3.40.640.10:FF:000023">
    <property type="entry name" value="Transcriptional regulator, GntR family"/>
    <property type="match status" value="1"/>
</dbReference>
<evidence type="ECO:0000313" key="10">
    <source>
        <dbReference type="EMBL" id="MBB6672890.1"/>
    </source>
</evidence>
<keyword evidence="3 10" id="KW-0032">Aminotransferase</keyword>
<dbReference type="GO" id="GO:0030170">
    <property type="term" value="F:pyridoxal phosphate binding"/>
    <property type="evidence" value="ECO:0007669"/>
    <property type="project" value="InterPro"/>
</dbReference>
<dbReference type="InterPro" id="IPR036390">
    <property type="entry name" value="WH_DNA-bd_sf"/>
</dbReference>
<dbReference type="FunFam" id="1.10.10.10:FF:000079">
    <property type="entry name" value="GntR family transcriptional regulator"/>
    <property type="match status" value="1"/>
</dbReference>
<dbReference type="PANTHER" id="PTHR46577">
    <property type="entry name" value="HTH-TYPE TRANSCRIPTIONAL REGULATORY PROTEIN GABR"/>
    <property type="match status" value="1"/>
</dbReference>
<keyword evidence="5" id="KW-0663">Pyridoxal phosphate</keyword>
<evidence type="ECO:0000313" key="11">
    <source>
        <dbReference type="Proteomes" id="UP000547209"/>
    </source>
</evidence>
<dbReference type="InterPro" id="IPR015422">
    <property type="entry name" value="PyrdxlP-dep_Trfase_small"/>
</dbReference>
<name>A0A7X0RSR6_9BACL</name>
<keyword evidence="6" id="KW-0805">Transcription regulation</keyword>
<evidence type="ECO:0000256" key="1">
    <source>
        <dbReference type="ARBA" id="ARBA00001933"/>
    </source>
</evidence>
<reference evidence="10 11" key="1">
    <citation type="submission" date="2020-08" db="EMBL/GenBank/DDBJ databases">
        <title>Cohnella phylogeny.</title>
        <authorList>
            <person name="Dunlap C."/>
        </authorList>
    </citation>
    <scope>NUCLEOTIDE SEQUENCE [LARGE SCALE GENOMIC DNA]</scope>
    <source>
        <strain evidence="10 11">DSM 28246</strain>
    </source>
</reference>
<evidence type="ECO:0000256" key="8">
    <source>
        <dbReference type="ARBA" id="ARBA00023163"/>
    </source>
</evidence>
<comment type="cofactor">
    <cofactor evidence="1">
        <name>pyridoxal 5'-phosphate</name>
        <dbReference type="ChEBI" id="CHEBI:597326"/>
    </cofactor>
</comment>
<dbReference type="RefSeq" id="WP_185670746.1">
    <property type="nucleotide sequence ID" value="NZ_JACJVP010000031.1"/>
</dbReference>
<dbReference type="Gene3D" id="3.90.1150.10">
    <property type="entry name" value="Aspartate Aminotransferase, domain 1"/>
    <property type="match status" value="1"/>
</dbReference>
<comment type="caution">
    <text evidence="10">The sequence shown here is derived from an EMBL/GenBank/DDBJ whole genome shotgun (WGS) entry which is preliminary data.</text>
</comment>
<accession>A0A7X0RSR6</accession>
<dbReference type="Pfam" id="PF00392">
    <property type="entry name" value="GntR"/>
    <property type="match status" value="1"/>
</dbReference>
<sequence>MWQPDRQSKKPIYQQIAEHLQQRIRQGEYPPGSLLPSERKLAGLLQVNRSTIIQAYEDLRAHGWVYRTVGSGTRVSNPESDEAKAPNWRRYLENGTMRPNLAAMRRIREELRGEKAPIDMASGELSDDLFPNEHIQRLLGERPYGGHLGYDDPQGYGPLRETIARFLCQYLGIDAAGSSLLVTSGSQQSLFLITQCLLSPGDAVAVEDPSYCHSLSMFRSAGLRVFSLPVDGEGIDPDDIAALHRQHRLRMVFLNPNFQNPTGTVLSGERRARLLDVTAGLGIPIVEDDPFSLTAFDGRPPQPLRAMAHANGQMLYVGSLSKIAASGLRIGWLLGPHSVIARLADARQQMDFGMSVIPQWVASEFLGSSMFDRHISSLRQRLAYKMDTLRAALDTAIPGLASFAVPNGGLNLWVNWRGAGDPDETRMLERAIRAGMTYVPGQVFGTRPGFLRLSFAKPALDQIEEGVLRLRRAWTETP</sequence>
<dbReference type="PRINTS" id="PR00035">
    <property type="entry name" value="HTHGNTR"/>
</dbReference>
<evidence type="ECO:0000256" key="3">
    <source>
        <dbReference type="ARBA" id="ARBA00022576"/>
    </source>
</evidence>
<dbReference type="CDD" id="cd07377">
    <property type="entry name" value="WHTH_GntR"/>
    <property type="match status" value="1"/>
</dbReference>
<dbReference type="Gene3D" id="1.10.10.10">
    <property type="entry name" value="Winged helix-like DNA-binding domain superfamily/Winged helix DNA-binding domain"/>
    <property type="match status" value="1"/>
</dbReference>
<dbReference type="PROSITE" id="PS50949">
    <property type="entry name" value="HTH_GNTR"/>
    <property type="match status" value="1"/>
</dbReference>
<keyword evidence="4 10" id="KW-0808">Transferase</keyword>
<dbReference type="InterPro" id="IPR036388">
    <property type="entry name" value="WH-like_DNA-bd_sf"/>
</dbReference>
<dbReference type="GO" id="GO:0008483">
    <property type="term" value="F:transaminase activity"/>
    <property type="evidence" value="ECO:0007669"/>
    <property type="project" value="UniProtKB-KW"/>
</dbReference>
<gene>
    <name evidence="10" type="ORF">H7C19_19590</name>
</gene>
<dbReference type="Gene3D" id="3.40.640.10">
    <property type="entry name" value="Type I PLP-dependent aspartate aminotransferase-like (Major domain)"/>
    <property type="match status" value="1"/>
</dbReference>